<accession>A0A8I1AUT7</accession>
<dbReference type="PANTHER" id="PTHR48100">
    <property type="entry name" value="BROAD-SPECIFICITY PHOSPHATASE YOR283W-RELATED"/>
    <property type="match status" value="1"/>
</dbReference>
<evidence type="ECO:0000313" key="2">
    <source>
        <dbReference type="EMBL" id="MBH9701719.1"/>
    </source>
</evidence>
<comment type="caution">
    <text evidence="2">The sequence shown here is derived from an EMBL/GenBank/DDBJ whole genome shotgun (WGS) entry which is preliminary data.</text>
</comment>
<proteinExistence type="predicted"/>
<dbReference type="RefSeq" id="WP_035882066.1">
    <property type="nucleotide sequence ID" value="NZ_JAEDXF010000016.1"/>
</dbReference>
<organism evidence="2 3">
    <name type="scientific">Burkholderia cepacia</name>
    <name type="common">Pseudomonas cepacia</name>
    <dbReference type="NCBI Taxonomy" id="292"/>
    <lineage>
        <taxon>Bacteria</taxon>
        <taxon>Pseudomonadati</taxon>
        <taxon>Pseudomonadota</taxon>
        <taxon>Betaproteobacteria</taxon>
        <taxon>Burkholderiales</taxon>
        <taxon>Burkholderiaceae</taxon>
        <taxon>Burkholderia</taxon>
        <taxon>Burkholderia cepacia complex</taxon>
    </lineage>
</organism>
<evidence type="ECO:0000256" key="1">
    <source>
        <dbReference type="PIRSR" id="PIRSR613078-2"/>
    </source>
</evidence>
<dbReference type="CDD" id="cd07067">
    <property type="entry name" value="HP_PGM_like"/>
    <property type="match status" value="1"/>
</dbReference>
<dbReference type="SMART" id="SM00855">
    <property type="entry name" value="PGAM"/>
    <property type="match status" value="1"/>
</dbReference>
<gene>
    <name evidence="2" type="ORF">JAO13_35290</name>
</gene>
<dbReference type="Gene3D" id="3.40.50.1240">
    <property type="entry name" value="Phosphoglycerate mutase-like"/>
    <property type="match status" value="1"/>
</dbReference>
<sequence>MTTIILTRHGHVDWIAPERFRGRAEIPLSELGERQAKALGRRVAQTWKPDAIYTSPLGRCVRTGAEIGEATGAKPEILDDLADTHYGEWQGLTHDEVRARWPEEHRIWFEAPDLAAIPGGETLAQVLARGISVLQRVLKKHKGQTVVLVGHDSINRVILTHTLGLSLSRYWRIKQEPCCINEISIDGETFTIQRINESHHLIDVADEVI</sequence>
<protein>
    <submittedName>
        <fullName evidence="2">Histidine phosphatase family protein</fullName>
    </submittedName>
</protein>
<name>A0A8I1AUT7_BURCE</name>
<dbReference type="InterPro" id="IPR029033">
    <property type="entry name" value="His_PPase_superfam"/>
</dbReference>
<dbReference type="Proteomes" id="UP000645612">
    <property type="component" value="Unassembled WGS sequence"/>
</dbReference>
<dbReference type="SUPFAM" id="SSF53254">
    <property type="entry name" value="Phosphoglycerate mutase-like"/>
    <property type="match status" value="1"/>
</dbReference>
<dbReference type="Pfam" id="PF00300">
    <property type="entry name" value="His_Phos_1"/>
    <property type="match status" value="1"/>
</dbReference>
<dbReference type="GO" id="GO:0016791">
    <property type="term" value="F:phosphatase activity"/>
    <property type="evidence" value="ECO:0007669"/>
    <property type="project" value="TreeGrafter"/>
</dbReference>
<dbReference type="InterPro" id="IPR013078">
    <property type="entry name" value="His_Pase_superF_clade-1"/>
</dbReference>
<dbReference type="GO" id="GO:0005737">
    <property type="term" value="C:cytoplasm"/>
    <property type="evidence" value="ECO:0007669"/>
    <property type="project" value="TreeGrafter"/>
</dbReference>
<feature type="binding site" evidence="1">
    <location>
        <position position="59"/>
    </location>
    <ligand>
        <name>substrate</name>
    </ligand>
</feature>
<dbReference type="PIRSF" id="PIRSF000709">
    <property type="entry name" value="6PFK_2-Ptase"/>
    <property type="match status" value="1"/>
</dbReference>
<dbReference type="PANTHER" id="PTHR48100:SF59">
    <property type="entry name" value="ADENOSYLCOBALAMIN_ALPHA-RIBAZOLE PHOSPHATASE"/>
    <property type="match status" value="1"/>
</dbReference>
<dbReference type="EMBL" id="JAEDXG010000051">
    <property type="protein sequence ID" value="MBH9701719.1"/>
    <property type="molecule type" value="Genomic_DNA"/>
</dbReference>
<dbReference type="InterPro" id="IPR050275">
    <property type="entry name" value="PGM_Phosphatase"/>
</dbReference>
<reference evidence="2" key="1">
    <citation type="submission" date="2020-12" db="EMBL/GenBank/DDBJ databases">
        <title>Burkholderia cepacia complex in Mexico.</title>
        <authorList>
            <person name="Estrada P."/>
        </authorList>
    </citation>
    <scope>NUCLEOTIDE SEQUENCE</scope>
    <source>
        <strain evidence="2">871</strain>
    </source>
</reference>
<evidence type="ECO:0000313" key="3">
    <source>
        <dbReference type="Proteomes" id="UP000645612"/>
    </source>
</evidence>
<dbReference type="AlphaFoldDB" id="A0A8I1AUT7"/>